<sequence>MHRKQLIDTNKKEIEQDGIIYLINEEENTASIISLRYLFCSSRIVIPRTINYESKEFTVISILTESFLHSISAHAVQFAADSGIRTIQKDSFSYSSIAKLFIPASLTELDTGWCHYTQNLIEVGVDPNNPRYSCLDEKYIIGKSTKNQDNFDSLVFCVRNIEEAQIPKYIKYIEQSSFELCEKLNKIEFQENSELQIIEKFAFCKTSLKRISIPPSVTKICEFAFFNCTKLARIDITSSSQLRTIDKFAFSFLPIKRIFIPATLTELEDNWCKGSQKLTSIEVDSKNPRYLSWKKALVIGKSTKDHKNYDSVVFLANDVAEIKIPKIIKIIGSSAFCCSRRLQVVEFPVESKVEIIGKESFQSTNIKMISIPPSVTKICESAFSNCYSLVKFEIPTNSELRTIEKDAFHDTKIENLFIPKSLIDLKEGWCNCTKKMTKIEVDPMNPRYYSCFDNKFVIGKSSNNQENYDVLVFCARNIIDDEVMIPEFIEVIGSYAFDNCRKLKRIEFSKNSMLKIIEKEAFSNTMIENISVPDHVTKICEGSFNCCKKLRRIEFSANSELHVIEKEAFCKSSIESIIFPSHVTKIHDRIFFHCNYIQIIEIEENLEIQSLDKSIFINCIVLATIVMIPVNIKFN</sequence>
<dbReference type="PANTHER" id="PTHR45661">
    <property type="entry name" value="SURFACE ANTIGEN"/>
    <property type="match status" value="1"/>
</dbReference>
<gene>
    <name evidence="1" type="ORF">M9Y10_025691</name>
</gene>
<organism evidence="1 2">
    <name type="scientific">Tritrichomonas musculus</name>
    <dbReference type="NCBI Taxonomy" id="1915356"/>
    <lineage>
        <taxon>Eukaryota</taxon>
        <taxon>Metamonada</taxon>
        <taxon>Parabasalia</taxon>
        <taxon>Tritrichomonadida</taxon>
        <taxon>Tritrichomonadidae</taxon>
        <taxon>Tritrichomonas</taxon>
    </lineage>
</organism>
<protein>
    <recommendedName>
        <fullName evidence="3">Surface antigen BspA-like</fullName>
    </recommendedName>
</protein>
<dbReference type="PANTHER" id="PTHR45661:SF3">
    <property type="entry name" value="IG-LIKE DOMAIN-CONTAINING PROTEIN"/>
    <property type="match status" value="1"/>
</dbReference>
<proteinExistence type="predicted"/>
<dbReference type="SUPFAM" id="SSF52058">
    <property type="entry name" value="L domain-like"/>
    <property type="match status" value="2"/>
</dbReference>
<dbReference type="InterPro" id="IPR032675">
    <property type="entry name" value="LRR_dom_sf"/>
</dbReference>
<keyword evidence="2" id="KW-1185">Reference proteome</keyword>
<dbReference type="Gene3D" id="3.80.10.10">
    <property type="entry name" value="Ribonuclease Inhibitor"/>
    <property type="match status" value="3"/>
</dbReference>
<evidence type="ECO:0000313" key="2">
    <source>
        <dbReference type="Proteomes" id="UP001470230"/>
    </source>
</evidence>
<reference evidence="1 2" key="1">
    <citation type="submission" date="2024-04" db="EMBL/GenBank/DDBJ databases">
        <title>Tritrichomonas musculus Genome.</title>
        <authorList>
            <person name="Alves-Ferreira E."/>
            <person name="Grigg M."/>
            <person name="Lorenzi H."/>
            <person name="Galac M."/>
        </authorList>
    </citation>
    <scope>NUCLEOTIDE SEQUENCE [LARGE SCALE GENOMIC DNA]</scope>
    <source>
        <strain evidence="1 2">EAF2021</strain>
    </source>
</reference>
<dbReference type="EMBL" id="JAPFFF010000037">
    <property type="protein sequence ID" value="KAK8842825.1"/>
    <property type="molecule type" value="Genomic_DNA"/>
</dbReference>
<dbReference type="Pfam" id="PF13306">
    <property type="entry name" value="LRR_5"/>
    <property type="match status" value="4"/>
</dbReference>
<comment type="caution">
    <text evidence="1">The sequence shown here is derived from an EMBL/GenBank/DDBJ whole genome shotgun (WGS) entry which is preliminary data.</text>
</comment>
<dbReference type="Proteomes" id="UP001470230">
    <property type="component" value="Unassembled WGS sequence"/>
</dbReference>
<evidence type="ECO:0000313" key="1">
    <source>
        <dbReference type="EMBL" id="KAK8842825.1"/>
    </source>
</evidence>
<name>A0ABR2HBS5_9EUKA</name>
<accession>A0ABR2HBS5</accession>
<dbReference type="InterPro" id="IPR053139">
    <property type="entry name" value="Surface_bspA-like"/>
</dbReference>
<dbReference type="InterPro" id="IPR026906">
    <property type="entry name" value="LRR_5"/>
</dbReference>
<evidence type="ECO:0008006" key="3">
    <source>
        <dbReference type="Google" id="ProtNLM"/>
    </source>
</evidence>